<dbReference type="SUPFAM" id="SSF53098">
    <property type="entry name" value="Ribonuclease H-like"/>
    <property type="match status" value="1"/>
</dbReference>
<protein>
    <recommendedName>
        <fullName evidence="2">TTF-type domain-containing protein</fullName>
    </recommendedName>
</protein>
<evidence type="ECO:0000259" key="2">
    <source>
        <dbReference type="SMART" id="SM00597"/>
    </source>
</evidence>
<feature type="region of interest" description="Disordered" evidence="1">
    <location>
        <begin position="10"/>
        <end position="31"/>
    </location>
</feature>
<gene>
    <name evidence="3" type="ORF">CEPIT_LOCUS11047</name>
    <name evidence="4" type="ORF">CEPIT_LOCUS26219</name>
</gene>
<dbReference type="InterPro" id="IPR006580">
    <property type="entry name" value="Znf_TTF"/>
</dbReference>
<dbReference type="PANTHER" id="PTHR11697">
    <property type="entry name" value="GENERAL TRANSCRIPTION FACTOR 2-RELATED ZINC FINGER PROTEIN"/>
    <property type="match status" value="1"/>
</dbReference>
<organism evidence="4 5">
    <name type="scientific">Cuscuta epithymum</name>
    <dbReference type="NCBI Taxonomy" id="186058"/>
    <lineage>
        <taxon>Eukaryota</taxon>
        <taxon>Viridiplantae</taxon>
        <taxon>Streptophyta</taxon>
        <taxon>Embryophyta</taxon>
        <taxon>Tracheophyta</taxon>
        <taxon>Spermatophyta</taxon>
        <taxon>Magnoliopsida</taxon>
        <taxon>eudicotyledons</taxon>
        <taxon>Gunneridae</taxon>
        <taxon>Pentapetalae</taxon>
        <taxon>asterids</taxon>
        <taxon>lamiids</taxon>
        <taxon>Solanales</taxon>
        <taxon>Convolvulaceae</taxon>
        <taxon>Cuscuteae</taxon>
        <taxon>Cuscuta</taxon>
        <taxon>Cuscuta subgen. Cuscuta</taxon>
    </lineage>
</organism>
<accession>A0AAV0EQ12</accession>
<evidence type="ECO:0000313" key="4">
    <source>
        <dbReference type="EMBL" id="CAH9124748.1"/>
    </source>
</evidence>
<dbReference type="AlphaFoldDB" id="A0AAV0EQ12"/>
<evidence type="ECO:0000313" key="3">
    <source>
        <dbReference type="EMBL" id="CAH9089884.1"/>
    </source>
</evidence>
<keyword evidence="5" id="KW-1185">Reference proteome</keyword>
<feature type="domain" description="TTF-type" evidence="2">
    <location>
        <begin position="100"/>
        <end position="201"/>
    </location>
</feature>
<reference evidence="4" key="1">
    <citation type="submission" date="2022-07" db="EMBL/GenBank/DDBJ databases">
        <authorList>
            <person name="Macas J."/>
            <person name="Novak P."/>
            <person name="Neumann P."/>
        </authorList>
    </citation>
    <scope>NUCLEOTIDE SEQUENCE</scope>
</reference>
<dbReference type="Pfam" id="PF05699">
    <property type="entry name" value="Dimer_Tnp_hAT"/>
    <property type="match status" value="1"/>
</dbReference>
<dbReference type="EMBL" id="CAMAPF010000935">
    <property type="protein sequence ID" value="CAH9124748.1"/>
    <property type="molecule type" value="Genomic_DNA"/>
</dbReference>
<evidence type="ECO:0000256" key="1">
    <source>
        <dbReference type="SAM" id="MobiDB-lite"/>
    </source>
</evidence>
<dbReference type="GO" id="GO:0046983">
    <property type="term" value="F:protein dimerization activity"/>
    <property type="evidence" value="ECO:0007669"/>
    <property type="project" value="InterPro"/>
</dbReference>
<feature type="compositionally biased region" description="Low complexity" evidence="1">
    <location>
        <begin position="19"/>
        <end position="31"/>
    </location>
</feature>
<dbReference type="InterPro" id="IPR008906">
    <property type="entry name" value="HATC_C_dom"/>
</dbReference>
<dbReference type="PANTHER" id="PTHR11697:SF230">
    <property type="entry name" value="ZINC FINGER, MYM DOMAIN CONTAINING 1"/>
    <property type="match status" value="1"/>
</dbReference>
<dbReference type="InterPro" id="IPR055298">
    <property type="entry name" value="AtLOH3-like"/>
</dbReference>
<dbReference type="InterPro" id="IPR012337">
    <property type="entry name" value="RNaseH-like_sf"/>
</dbReference>
<name>A0AAV0EQ12_9ASTE</name>
<dbReference type="SMART" id="SM00597">
    <property type="entry name" value="ZnF_TTF"/>
    <property type="match status" value="1"/>
</dbReference>
<proteinExistence type="predicted"/>
<evidence type="ECO:0000313" key="5">
    <source>
        <dbReference type="Proteomes" id="UP001152523"/>
    </source>
</evidence>
<feature type="compositionally biased region" description="Polar residues" evidence="1">
    <location>
        <begin position="809"/>
        <end position="821"/>
    </location>
</feature>
<comment type="caution">
    <text evidence="4">The sequence shown here is derived from an EMBL/GenBank/DDBJ whole genome shotgun (WGS) entry which is preliminary data.</text>
</comment>
<feature type="region of interest" description="Disordered" evidence="1">
    <location>
        <begin position="801"/>
        <end position="821"/>
    </location>
</feature>
<dbReference type="EMBL" id="CAMAPF010000062">
    <property type="protein sequence ID" value="CAH9089884.1"/>
    <property type="molecule type" value="Genomic_DNA"/>
</dbReference>
<dbReference type="InterPro" id="IPR025398">
    <property type="entry name" value="DUF4371"/>
</dbReference>
<dbReference type="Proteomes" id="UP001152523">
    <property type="component" value="Unassembled WGS sequence"/>
</dbReference>
<dbReference type="Pfam" id="PF14291">
    <property type="entry name" value="DUF4371"/>
    <property type="match status" value="1"/>
</dbReference>
<sequence>MLRYYPVVPPKPKQPSIDVSSSNNLVSSSENVIPNNETNVKKARIEVELSDDDIVGDPGLRKPIETYDVNIRDKLRRRYLTKGPCQPRDFKFPQSDFNGRNRSFQKQWFDEFNWLEYSVAKDAAFNHLCYLFGRHHKNGDDAFTEVGFNNWRKAKEKFRDHEGTPESMHHYAKIKWSGFQNQKQNVDYVLSQQTKKDELEYRLRLTTIVDVVRFLLEGGLAFRGHNESATSTHSGNFLELLKWECRRHPHINMVMNSNAPGNSLLTSPKIQKEVINACATEVRLAIINEVGSKFFSLLIDEARDSSIKEQMSVVIRFVNNCGEVIERFLGVVHVSNTCAQTLKNAIDDFFAKYGLSLSKVRGQGYDGASNMSGAINGLKQKILEENKQAHYVHCFAHRLQLVIVSSLKSNGIIGSFFDHLLMIVNVVGASCKRKDDLLQKHYEDLVGRIERGEVSTGKGKNQEKSLARPGDTRWGSHYKTIIRVVDMWDAVIEVLEAIFDDGVDLKSKSTSSSLIEKMASYDFVFIAHFMLHLLGKTNVLSKELQQKNQNIGNVVDLVKAVKSDLEKYRNDYGWDLLIKEVATFCSKHDINVPNMMDVKPGRVKRQKTVDGSPKTYLHYFHVDIFLEVIDRLTQEMNNRFTETSSELLMCIASLSPKDSFSNFDVKRLLRLAELYPDDFSSRDKFELNEQLRVFITFVKSSPQFLGLQTIGDLAKTLVGTEWHTTYKLVYRLIQLALVLPVTTATVERSFSTMKYIKNDLRNKIGEEYLTDCLVCYIEKDIFVKIDNEVIMRRFQSMAPRRQRLPPLNDSPSVDASCSNQN</sequence>